<keyword evidence="8 13" id="KW-1133">Transmembrane helix</keyword>
<organism evidence="14 15">
    <name type="scientific">Staurois parvus</name>
    <dbReference type="NCBI Taxonomy" id="386267"/>
    <lineage>
        <taxon>Eukaryota</taxon>
        <taxon>Metazoa</taxon>
        <taxon>Chordata</taxon>
        <taxon>Craniata</taxon>
        <taxon>Vertebrata</taxon>
        <taxon>Euteleostomi</taxon>
        <taxon>Amphibia</taxon>
        <taxon>Batrachia</taxon>
        <taxon>Anura</taxon>
        <taxon>Neobatrachia</taxon>
        <taxon>Ranoidea</taxon>
        <taxon>Ranidae</taxon>
        <taxon>Staurois</taxon>
    </lineage>
</organism>
<keyword evidence="12" id="KW-0503">Monooxygenase</keyword>
<dbReference type="Gene3D" id="3.50.50.60">
    <property type="entry name" value="FAD/NAD(P)-binding domain"/>
    <property type="match status" value="1"/>
</dbReference>
<dbReference type="EMBL" id="CATNWA010014089">
    <property type="protein sequence ID" value="CAI9567200.1"/>
    <property type="molecule type" value="Genomic_DNA"/>
</dbReference>
<evidence type="ECO:0000313" key="14">
    <source>
        <dbReference type="EMBL" id="CAI9567200.1"/>
    </source>
</evidence>
<evidence type="ECO:0000256" key="5">
    <source>
        <dbReference type="ARBA" id="ARBA00022692"/>
    </source>
</evidence>
<evidence type="ECO:0000256" key="6">
    <source>
        <dbReference type="ARBA" id="ARBA00022827"/>
    </source>
</evidence>
<comment type="similarity">
    <text evidence="2 12">Belongs to the FMO family.</text>
</comment>
<evidence type="ECO:0000256" key="13">
    <source>
        <dbReference type="SAM" id="Phobius"/>
    </source>
</evidence>
<evidence type="ECO:0000256" key="2">
    <source>
        <dbReference type="ARBA" id="ARBA00009183"/>
    </source>
</evidence>
<dbReference type="InterPro" id="IPR036188">
    <property type="entry name" value="FAD/NAD-bd_sf"/>
</dbReference>
<keyword evidence="6 12" id="KW-0274">FAD</keyword>
<keyword evidence="9 12" id="KW-0560">Oxidoreductase</keyword>
<comment type="cofactor">
    <cofactor evidence="12">
        <name>FAD</name>
        <dbReference type="ChEBI" id="CHEBI:57692"/>
    </cofactor>
</comment>
<evidence type="ECO:0000256" key="10">
    <source>
        <dbReference type="ARBA" id="ARBA00023136"/>
    </source>
</evidence>
<reference evidence="14" key="1">
    <citation type="submission" date="2023-05" db="EMBL/GenBank/DDBJ databases">
        <authorList>
            <person name="Stuckert A."/>
        </authorList>
    </citation>
    <scope>NUCLEOTIDE SEQUENCE</scope>
</reference>
<evidence type="ECO:0000256" key="12">
    <source>
        <dbReference type="RuleBase" id="RU361177"/>
    </source>
</evidence>
<dbReference type="InterPro" id="IPR050346">
    <property type="entry name" value="FMO-like"/>
</dbReference>
<evidence type="ECO:0000313" key="15">
    <source>
        <dbReference type="Proteomes" id="UP001162483"/>
    </source>
</evidence>
<keyword evidence="5 13" id="KW-0812">Transmembrane</keyword>
<comment type="caution">
    <text evidence="14">The sequence shown here is derived from an EMBL/GenBank/DDBJ whole genome shotgun (WGS) entry which is preliminary data.</text>
</comment>
<evidence type="ECO:0000256" key="7">
    <source>
        <dbReference type="ARBA" id="ARBA00022848"/>
    </source>
</evidence>
<keyword evidence="15" id="KW-1185">Reference proteome</keyword>
<dbReference type="PANTHER" id="PTHR23023">
    <property type="entry name" value="DIMETHYLANILINE MONOOXYGENASE"/>
    <property type="match status" value="1"/>
</dbReference>
<evidence type="ECO:0000256" key="3">
    <source>
        <dbReference type="ARBA" id="ARBA00012850"/>
    </source>
</evidence>
<comment type="catalytic activity">
    <reaction evidence="11">
        <text>N,N-dimethylaniline + NADPH + O2 + H(+) = N,N-dimethylaniline N-oxide + NADP(+) + H2O</text>
        <dbReference type="Rhea" id="RHEA:24468"/>
        <dbReference type="ChEBI" id="CHEBI:15377"/>
        <dbReference type="ChEBI" id="CHEBI:15378"/>
        <dbReference type="ChEBI" id="CHEBI:15379"/>
        <dbReference type="ChEBI" id="CHEBI:16269"/>
        <dbReference type="ChEBI" id="CHEBI:17735"/>
        <dbReference type="ChEBI" id="CHEBI:57783"/>
        <dbReference type="ChEBI" id="CHEBI:58349"/>
        <dbReference type="EC" id="1.14.13.8"/>
    </reaction>
    <physiologicalReaction direction="left-to-right" evidence="11">
        <dbReference type="Rhea" id="RHEA:24469"/>
    </physiologicalReaction>
</comment>
<keyword evidence="4 12" id="KW-0285">Flavoprotein</keyword>
<protein>
    <recommendedName>
        <fullName evidence="3 12">Flavin-containing monooxygenase</fullName>
        <ecNumber evidence="12">1.-.-.-</ecNumber>
    </recommendedName>
</protein>
<gene>
    <name evidence="14" type="ORF">SPARVUS_LOCUS6503353</name>
</gene>
<sequence>MVFPAHLEKPTMAFVGCIQPIGAVMPVSEIQARWATRVFQGLAKLPSMAEMKEEINKRKEDMQSRYVKSERHTIQVDYVPYMDEVAVEVGCKPDIKQFLLSDPKLAWEIFFGPCTPYQYRICGPGQWKDARKTILTQKDRIIKPTKTRIMHSEMAHSSFNMLAKFLGILVIFAAIYVLM</sequence>
<feature type="transmembrane region" description="Helical" evidence="13">
    <location>
        <begin position="158"/>
        <end position="178"/>
    </location>
</feature>
<evidence type="ECO:0000256" key="8">
    <source>
        <dbReference type="ARBA" id="ARBA00022989"/>
    </source>
</evidence>
<dbReference type="SUPFAM" id="SSF51905">
    <property type="entry name" value="FAD/NAD(P)-binding domain"/>
    <property type="match status" value="1"/>
</dbReference>
<keyword evidence="7" id="KW-0256">Endoplasmic reticulum</keyword>
<evidence type="ECO:0000256" key="11">
    <source>
        <dbReference type="ARBA" id="ARBA00049443"/>
    </source>
</evidence>
<dbReference type="Pfam" id="PF00743">
    <property type="entry name" value="FMO-like"/>
    <property type="match status" value="1"/>
</dbReference>
<dbReference type="Proteomes" id="UP001162483">
    <property type="component" value="Unassembled WGS sequence"/>
</dbReference>
<evidence type="ECO:0000256" key="9">
    <source>
        <dbReference type="ARBA" id="ARBA00023002"/>
    </source>
</evidence>
<dbReference type="InterPro" id="IPR002257">
    <property type="entry name" value="Flavin_mOase_5"/>
</dbReference>
<keyword evidence="10 13" id="KW-0472">Membrane</keyword>
<dbReference type="InterPro" id="IPR020946">
    <property type="entry name" value="Flavin_mOase-like"/>
</dbReference>
<dbReference type="EC" id="1.-.-.-" evidence="12"/>
<evidence type="ECO:0000256" key="4">
    <source>
        <dbReference type="ARBA" id="ARBA00022630"/>
    </source>
</evidence>
<accession>A0ABN9D3W5</accession>
<dbReference type="PRINTS" id="PR01125">
    <property type="entry name" value="FMOXYGENASE5"/>
</dbReference>
<name>A0ABN9D3W5_9NEOB</name>
<keyword evidence="7" id="KW-0492">Microsome</keyword>
<proteinExistence type="inferred from homology"/>
<comment type="subcellular location">
    <subcellularLocation>
        <location evidence="1">Microsome membrane</location>
    </subcellularLocation>
</comment>
<evidence type="ECO:0000256" key="1">
    <source>
        <dbReference type="ARBA" id="ARBA00004524"/>
    </source>
</evidence>